<reference evidence="3" key="1">
    <citation type="journal article" date="2019" name="IScience">
        <title>Narwhal Genome Reveals Long-Term Low Genetic Diversity despite Current Large Abundance Size.</title>
        <authorList>
            <person name="Westbury M.V."/>
            <person name="Petersen B."/>
            <person name="Garde E."/>
            <person name="Heide-Jorgensen M.P."/>
            <person name="Lorenzen E.D."/>
        </authorList>
    </citation>
    <scope>NUCLEOTIDE SEQUENCE [LARGE SCALE GENOMIC DNA]</scope>
</reference>
<dbReference type="AlphaFoldDB" id="A0A4U1ESP6"/>
<gene>
    <name evidence="2" type="ORF">EI555_009548</name>
</gene>
<protein>
    <submittedName>
        <fullName evidence="2">Uncharacterized protein</fullName>
    </submittedName>
</protein>
<comment type="caution">
    <text evidence="2">The sequence shown here is derived from an EMBL/GenBank/DDBJ whole genome shotgun (WGS) entry which is preliminary data.</text>
</comment>
<feature type="compositionally biased region" description="Basic and acidic residues" evidence="1">
    <location>
        <begin position="160"/>
        <end position="173"/>
    </location>
</feature>
<feature type="non-terminal residue" evidence="2">
    <location>
        <position position="1"/>
    </location>
</feature>
<evidence type="ECO:0000256" key="1">
    <source>
        <dbReference type="SAM" id="MobiDB-lite"/>
    </source>
</evidence>
<dbReference type="Proteomes" id="UP000308365">
    <property type="component" value="Unassembled WGS sequence"/>
</dbReference>
<accession>A0A4U1ESP6</accession>
<dbReference type="EMBL" id="RWIC01000863">
    <property type="protein sequence ID" value="TKC39513.1"/>
    <property type="molecule type" value="Genomic_DNA"/>
</dbReference>
<evidence type="ECO:0000313" key="2">
    <source>
        <dbReference type="EMBL" id="TKC39513.1"/>
    </source>
</evidence>
<proteinExistence type="predicted"/>
<feature type="compositionally biased region" description="Gly residues" evidence="1">
    <location>
        <begin position="175"/>
        <end position="185"/>
    </location>
</feature>
<feature type="region of interest" description="Disordered" evidence="1">
    <location>
        <begin position="105"/>
        <end position="293"/>
    </location>
</feature>
<feature type="compositionally biased region" description="Low complexity" evidence="1">
    <location>
        <begin position="236"/>
        <end position="246"/>
    </location>
</feature>
<name>A0A4U1ESP6_MONMO</name>
<organism evidence="2 3">
    <name type="scientific">Monodon monoceros</name>
    <name type="common">Narwhal</name>
    <name type="synonym">Ceratodon monodon</name>
    <dbReference type="NCBI Taxonomy" id="40151"/>
    <lineage>
        <taxon>Eukaryota</taxon>
        <taxon>Metazoa</taxon>
        <taxon>Chordata</taxon>
        <taxon>Craniata</taxon>
        <taxon>Vertebrata</taxon>
        <taxon>Euteleostomi</taxon>
        <taxon>Mammalia</taxon>
        <taxon>Eutheria</taxon>
        <taxon>Laurasiatheria</taxon>
        <taxon>Artiodactyla</taxon>
        <taxon>Whippomorpha</taxon>
        <taxon>Cetacea</taxon>
        <taxon>Odontoceti</taxon>
        <taxon>Monodontidae</taxon>
        <taxon>Monodon</taxon>
    </lineage>
</organism>
<evidence type="ECO:0000313" key="3">
    <source>
        <dbReference type="Proteomes" id="UP000308365"/>
    </source>
</evidence>
<sequence>RCHAFLTIPDTRPLYSLGVIGESRKAWLWEAVEVTVEDVEAVAAHLCGHHQILGGAGSSIGPGERAQRSRCGVHPYSLGFLTPQQPAASLGSSGGTQRLFPILNQCLSTPPDPPAPGGHTRPAGPACPLLSPPPGSSPQRCPGTLFPSPGGPAPRPLRSPRGEEARRARRQLEGGRPGGHGGGGSDADRVSHLSSWPRRSRGRRNLSRSASSSCFMEPCTWVGAPERSGPRAGQTRGADGAGPRRPAGGGRRRKRRGGGSGRKELLKVFPGAAGGLSRAGTRVFRYPSSHRRQ</sequence>